<sequence length="316" mass="34173">MLGVATAALVAGGSAAQAETVMIGEPSWPGAKIIANLIKEVITTKLGGEADLVPGANAVIFAAMDGGRGDIDVHPDVWLPNQQSLTDEYVDGKGTVALSKGAYQGRTGFCVPTYIAEQHNIKSIYDLGTPDAQTLFDSDGDGKGEVWVGASGWASTNIQKVKTRDYGIETFLEPGTEDETVFYAKLQNLISQKKGAVFYCYKPHYVHALYDVTMLEEPAYEEANYKIVQPNEDADWFDKSKITTGDAVKTVRIAHSKSLETRAPSVAEFLSAIDLDSDTVSQLTYEVVVNDREPAEVVKEWVAANGATVDRWLGIN</sequence>
<dbReference type="CDD" id="cd13642">
    <property type="entry name" value="PBP2_BCP_1"/>
    <property type="match status" value="1"/>
</dbReference>
<dbReference type="InterPro" id="IPR007210">
    <property type="entry name" value="ABC_Gly_betaine_transp_sub-bd"/>
</dbReference>
<proteinExistence type="predicted"/>
<feature type="domain" description="ABC-type glycine betaine transport system substrate-binding" evidence="1">
    <location>
        <begin position="20"/>
        <end position="303"/>
    </location>
</feature>
<dbReference type="Gene3D" id="3.40.190.100">
    <property type="entry name" value="Glycine betaine-binding periplasmic protein, domain 2"/>
    <property type="match status" value="1"/>
</dbReference>
<dbReference type="AlphaFoldDB" id="A0A967K6K2"/>
<comment type="caution">
    <text evidence="2">The sequence shown here is derived from an EMBL/GenBank/DDBJ whole genome shotgun (WGS) entry which is preliminary data.</text>
</comment>
<dbReference type="GO" id="GO:0043190">
    <property type="term" value="C:ATP-binding cassette (ABC) transporter complex"/>
    <property type="evidence" value="ECO:0007669"/>
    <property type="project" value="InterPro"/>
</dbReference>
<keyword evidence="3" id="KW-1185">Reference proteome</keyword>
<accession>A0A967K6K2</accession>
<name>A0A967K6K2_9PROT</name>
<reference evidence="2" key="1">
    <citation type="submission" date="2020-03" db="EMBL/GenBank/DDBJ databases">
        <title>Genome of Pelagibius litoralis DSM 21314T.</title>
        <authorList>
            <person name="Wang G."/>
        </authorList>
    </citation>
    <scope>NUCLEOTIDE SEQUENCE</scope>
    <source>
        <strain evidence="2">DSM 21314</strain>
    </source>
</reference>
<protein>
    <submittedName>
        <fullName evidence="2">Glycine/betaine ABC transporter substrate-binding protein</fullName>
    </submittedName>
</protein>
<dbReference type="SUPFAM" id="SSF53850">
    <property type="entry name" value="Periplasmic binding protein-like II"/>
    <property type="match status" value="1"/>
</dbReference>
<dbReference type="EMBL" id="JAAQPH010000008">
    <property type="protein sequence ID" value="NIA69298.1"/>
    <property type="molecule type" value="Genomic_DNA"/>
</dbReference>
<dbReference type="GO" id="GO:0022857">
    <property type="term" value="F:transmembrane transporter activity"/>
    <property type="evidence" value="ECO:0007669"/>
    <property type="project" value="InterPro"/>
</dbReference>
<organism evidence="2 3">
    <name type="scientific">Pelagibius litoralis</name>
    <dbReference type="NCBI Taxonomy" id="374515"/>
    <lineage>
        <taxon>Bacteria</taxon>
        <taxon>Pseudomonadati</taxon>
        <taxon>Pseudomonadota</taxon>
        <taxon>Alphaproteobacteria</taxon>
        <taxon>Rhodospirillales</taxon>
        <taxon>Rhodovibrionaceae</taxon>
        <taxon>Pelagibius</taxon>
    </lineage>
</organism>
<dbReference type="Gene3D" id="3.10.105.10">
    <property type="entry name" value="Dipeptide-binding Protein, Domain 3"/>
    <property type="match status" value="2"/>
</dbReference>
<evidence type="ECO:0000259" key="1">
    <source>
        <dbReference type="Pfam" id="PF04069"/>
    </source>
</evidence>
<evidence type="ECO:0000313" key="3">
    <source>
        <dbReference type="Proteomes" id="UP000761264"/>
    </source>
</evidence>
<dbReference type="Proteomes" id="UP000761264">
    <property type="component" value="Unassembled WGS sequence"/>
</dbReference>
<dbReference type="Pfam" id="PF04069">
    <property type="entry name" value="OpuAC"/>
    <property type="match status" value="1"/>
</dbReference>
<evidence type="ECO:0000313" key="2">
    <source>
        <dbReference type="EMBL" id="NIA69298.1"/>
    </source>
</evidence>
<gene>
    <name evidence="2" type="ORF">HBA54_11915</name>
</gene>